<dbReference type="InterPro" id="IPR003594">
    <property type="entry name" value="HATPase_dom"/>
</dbReference>
<evidence type="ECO:0000256" key="1">
    <source>
        <dbReference type="ARBA" id="ARBA00000085"/>
    </source>
</evidence>
<dbReference type="SUPFAM" id="SSF47384">
    <property type="entry name" value="Homodimeric domain of signal transducing histidine kinase"/>
    <property type="match status" value="1"/>
</dbReference>
<dbReference type="Gene3D" id="3.40.190.10">
    <property type="entry name" value="Periplasmic binding protein-like II"/>
    <property type="match status" value="2"/>
</dbReference>
<dbReference type="Pfam" id="PF00512">
    <property type="entry name" value="HisKA"/>
    <property type="match status" value="1"/>
</dbReference>
<keyword evidence="9" id="KW-1133">Transmembrane helix</keyword>
<evidence type="ECO:0000256" key="4">
    <source>
        <dbReference type="ARBA" id="ARBA00022679"/>
    </source>
</evidence>
<keyword evidence="5" id="KW-0547">Nucleotide-binding</keyword>
<evidence type="ECO:0000256" key="3">
    <source>
        <dbReference type="ARBA" id="ARBA00022553"/>
    </source>
</evidence>
<dbReference type="SMART" id="SM00387">
    <property type="entry name" value="HATPase_c"/>
    <property type="match status" value="1"/>
</dbReference>
<dbReference type="Pfam" id="PF12974">
    <property type="entry name" value="Phosphonate-bd"/>
    <property type="match status" value="1"/>
</dbReference>
<dbReference type="Gene3D" id="3.30.565.10">
    <property type="entry name" value="Histidine kinase-like ATPase, C-terminal domain"/>
    <property type="match status" value="1"/>
</dbReference>
<keyword evidence="7" id="KW-0067">ATP-binding</keyword>
<dbReference type="SMART" id="SM00388">
    <property type="entry name" value="HisKA"/>
    <property type="match status" value="1"/>
</dbReference>
<comment type="catalytic activity">
    <reaction evidence="1">
        <text>ATP + protein L-histidine = ADP + protein N-phospho-L-histidine.</text>
        <dbReference type="EC" id="2.7.13.3"/>
    </reaction>
</comment>
<dbReference type="SUPFAM" id="SSF53850">
    <property type="entry name" value="Periplasmic binding protein-like II"/>
    <property type="match status" value="1"/>
</dbReference>
<organism evidence="11 12">
    <name type="scientific">Oceanimonas baumannii</name>
    <dbReference type="NCBI Taxonomy" id="129578"/>
    <lineage>
        <taxon>Bacteria</taxon>
        <taxon>Pseudomonadati</taxon>
        <taxon>Pseudomonadota</taxon>
        <taxon>Gammaproteobacteria</taxon>
        <taxon>Aeromonadales</taxon>
        <taxon>Aeromonadaceae</taxon>
        <taxon>Oceanimonas</taxon>
    </lineage>
</organism>
<dbReference type="InterPro" id="IPR005467">
    <property type="entry name" value="His_kinase_dom"/>
</dbReference>
<keyword evidence="9" id="KW-0472">Membrane</keyword>
<evidence type="ECO:0000313" key="11">
    <source>
        <dbReference type="EMBL" id="TDW59684.1"/>
    </source>
</evidence>
<accession>A0ABY2EZT5</accession>
<keyword evidence="4" id="KW-0808">Transferase</keyword>
<evidence type="ECO:0000259" key="10">
    <source>
        <dbReference type="PROSITE" id="PS50109"/>
    </source>
</evidence>
<dbReference type="Pfam" id="PF02518">
    <property type="entry name" value="HATPase_c"/>
    <property type="match status" value="1"/>
</dbReference>
<reference evidence="11 12" key="1">
    <citation type="submission" date="2019-03" db="EMBL/GenBank/DDBJ databases">
        <title>Genomic Encyclopedia of Archaeal and Bacterial Type Strains, Phase II (KMG-II): from individual species to whole genera.</title>
        <authorList>
            <person name="Goeker M."/>
        </authorList>
    </citation>
    <scope>NUCLEOTIDE SEQUENCE [LARGE SCALE GENOMIC DNA]</scope>
    <source>
        <strain evidence="11 12">DSM 15594</strain>
    </source>
</reference>
<sequence>MSWRDGAGSIVVFHNNDVALIQDKLSLIPNYLITQMRLFFRHLYTFGICCLLCLPLQAKEYRIGFLAYRGEAQGRAEWQPVLDGLNRALPAHVFSGVFLTQQQLDRALADQQLDFVVTNPAHYVLNRSQGLNWLASYLDPRFGSARESVAATLLIRADSGISTLRQLHGLRIGAVHEQAFGGYLLVAEQLRRRGVTMANMDLQFRGYPVDALVYLLRDGALDAAMVPACTLEQMAEEGLVNPADFSALMLQARTPCVRSTPLYPGWSFAAVNNQDETLLRDITRALLAEAHQGKPLWGAPIRLDEVEQLLRGWQLNTEQKPPLHVLRTVLLGYWQWLAGLMLVLLVIGLHHVRVTRLLLKRTDERDRLHSLIQSREQELTRARQATLLGEMATGLAHELNQPLSAIKAYAQAGELMTTEASSQEVLQHIVEETERGADIIRRFRQWASQPLPGPETFEPAALCRELSGRVMPRANAAGVRIELETEEGSLFCVLPAVEQIVSNLLGNSLDAFERRGQGGWLRLQAGRTEAGWHIYVQDNAGGVSSVVIEALGHTLPASRIHGMGIGLMVSYRLARRLGGALTLLNVNQGTQAELFLPKEQ</sequence>
<feature type="domain" description="Histidine kinase" evidence="10">
    <location>
        <begin position="394"/>
        <end position="600"/>
    </location>
</feature>
<name>A0ABY2EZT5_9GAMM</name>
<feature type="transmembrane region" description="Helical" evidence="9">
    <location>
        <begin position="333"/>
        <end position="352"/>
    </location>
</feature>
<dbReference type="GO" id="GO:0016301">
    <property type="term" value="F:kinase activity"/>
    <property type="evidence" value="ECO:0007669"/>
    <property type="project" value="UniProtKB-KW"/>
</dbReference>
<evidence type="ECO:0000256" key="7">
    <source>
        <dbReference type="ARBA" id="ARBA00022840"/>
    </source>
</evidence>
<dbReference type="PANTHER" id="PTHR43065">
    <property type="entry name" value="SENSOR HISTIDINE KINASE"/>
    <property type="match status" value="1"/>
</dbReference>
<keyword evidence="6 11" id="KW-0418">Kinase</keyword>
<dbReference type="CDD" id="cd00082">
    <property type="entry name" value="HisKA"/>
    <property type="match status" value="1"/>
</dbReference>
<evidence type="ECO:0000256" key="6">
    <source>
        <dbReference type="ARBA" id="ARBA00022777"/>
    </source>
</evidence>
<dbReference type="SUPFAM" id="SSF55874">
    <property type="entry name" value="ATPase domain of HSP90 chaperone/DNA topoisomerase II/histidine kinase"/>
    <property type="match status" value="1"/>
</dbReference>
<keyword evidence="8" id="KW-0902">Two-component regulatory system</keyword>
<dbReference type="Proteomes" id="UP000295058">
    <property type="component" value="Unassembled WGS sequence"/>
</dbReference>
<comment type="caution">
    <text evidence="11">The sequence shown here is derived from an EMBL/GenBank/DDBJ whole genome shotgun (WGS) entry which is preliminary data.</text>
</comment>
<evidence type="ECO:0000256" key="9">
    <source>
        <dbReference type="SAM" id="Phobius"/>
    </source>
</evidence>
<evidence type="ECO:0000256" key="5">
    <source>
        <dbReference type="ARBA" id="ARBA00022741"/>
    </source>
</evidence>
<dbReference type="EMBL" id="SODO01000004">
    <property type="protein sequence ID" value="TDW59684.1"/>
    <property type="molecule type" value="Genomic_DNA"/>
</dbReference>
<dbReference type="InterPro" id="IPR036890">
    <property type="entry name" value="HATPase_C_sf"/>
</dbReference>
<evidence type="ECO:0000313" key="12">
    <source>
        <dbReference type="Proteomes" id="UP000295058"/>
    </source>
</evidence>
<keyword evidence="12" id="KW-1185">Reference proteome</keyword>
<dbReference type="InterPro" id="IPR003661">
    <property type="entry name" value="HisK_dim/P_dom"/>
</dbReference>
<dbReference type="InterPro" id="IPR036097">
    <property type="entry name" value="HisK_dim/P_sf"/>
</dbReference>
<dbReference type="PROSITE" id="PS50109">
    <property type="entry name" value="HIS_KIN"/>
    <property type="match status" value="1"/>
</dbReference>
<keyword evidence="9" id="KW-0812">Transmembrane</keyword>
<dbReference type="PANTHER" id="PTHR43065:SF10">
    <property type="entry name" value="PEROXIDE STRESS-ACTIVATED HISTIDINE KINASE MAK3"/>
    <property type="match status" value="1"/>
</dbReference>
<protein>
    <recommendedName>
        <fullName evidence="2">histidine kinase</fullName>
        <ecNumber evidence="2">2.7.13.3</ecNumber>
    </recommendedName>
</protein>
<proteinExistence type="predicted"/>
<dbReference type="EC" id="2.7.13.3" evidence="2"/>
<keyword evidence="3" id="KW-0597">Phosphoprotein</keyword>
<gene>
    <name evidence="11" type="ORF">LY04_01325</name>
</gene>
<dbReference type="Gene3D" id="1.10.287.130">
    <property type="match status" value="1"/>
</dbReference>
<evidence type="ECO:0000256" key="8">
    <source>
        <dbReference type="ARBA" id="ARBA00023012"/>
    </source>
</evidence>
<evidence type="ECO:0000256" key="2">
    <source>
        <dbReference type="ARBA" id="ARBA00012438"/>
    </source>
</evidence>